<proteinExistence type="predicted"/>
<keyword evidence="3" id="KW-1185">Reference proteome</keyword>
<reference evidence="2 3" key="1">
    <citation type="submission" date="2015-06" db="EMBL/GenBank/DDBJ databases">
        <title>Cloning and characterization of the uncialamcin biosynthetic gene cluster.</title>
        <authorList>
            <person name="Yan X."/>
            <person name="Huang T."/>
            <person name="Ge H."/>
            <person name="Shen B."/>
        </authorList>
    </citation>
    <scope>NUCLEOTIDE SEQUENCE [LARGE SCALE GENOMIC DNA]</scope>
    <source>
        <strain evidence="2 3">DCA2648</strain>
    </source>
</reference>
<dbReference type="STRING" id="1048205.AB852_03685"/>
<feature type="chain" id="PRO_5012208436" description="Calcium-binding protein" evidence="1">
    <location>
        <begin position="27"/>
        <end position="274"/>
    </location>
</feature>
<dbReference type="EMBL" id="LFBV01000001">
    <property type="protein sequence ID" value="OKH95854.1"/>
    <property type="molecule type" value="Genomic_DNA"/>
</dbReference>
<name>A0A1Q4VDG2_9ACTN</name>
<evidence type="ECO:0000256" key="1">
    <source>
        <dbReference type="SAM" id="SignalP"/>
    </source>
</evidence>
<sequence length="274" mass="28371">MRTRASAAVLTGALALSVLAVPAAHASERDPGALTQFAAPAAAATGKITKVTINGGKTIAVGTSKKKFTVEVSASDRKGVTLAVAALYRGTVNNPSAVLVPVTLVDHDPCKRTATTATCKYTVVADPKADLANQDAGTWKVLAAAIRFEADGEDKTVAENLNYKSAKVVRAAKLTTNATPEPVKKGKTLTISGALTRASWDNLKYNGFASNSVKLQYKKKGAGAWTTVKTVKADSRGTVKTTVKASADGDYRFTYGGSGTTGSATSVADFVDVR</sequence>
<evidence type="ECO:0008006" key="4">
    <source>
        <dbReference type="Google" id="ProtNLM"/>
    </source>
</evidence>
<dbReference type="AlphaFoldDB" id="A0A1Q4VDG2"/>
<evidence type="ECO:0000313" key="3">
    <source>
        <dbReference type="Proteomes" id="UP000186455"/>
    </source>
</evidence>
<keyword evidence="1" id="KW-0732">Signal</keyword>
<dbReference type="RefSeq" id="WP_073783514.1">
    <property type="nucleotide sequence ID" value="NZ_LFBV01000001.1"/>
</dbReference>
<accession>A0A1Q4VDG2</accession>
<gene>
    <name evidence="2" type="ORF">AB852_03685</name>
</gene>
<evidence type="ECO:0000313" key="2">
    <source>
        <dbReference type="EMBL" id="OKH95854.1"/>
    </source>
</evidence>
<protein>
    <recommendedName>
        <fullName evidence="4">Calcium-binding protein</fullName>
    </recommendedName>
</protein>
<comment type="caution">
    <text evidence="2">The sequence shown here is derived from an EMBL/GenBank/DDBJ whole genome shotgun (WGS) entry which is preliminary data.</text>
</comment>
<feature type="signal peptide" evidence="1">
    <location>
        <begin position="1"/>
        <end position="26"/>
    </location>
</feature>
<organism evidence="2 3">
    <name type="scientific">Streptomyces uncialis</name>
    <dbReference type="NCBI Taxonomy" id="1048205"/>
    <lineage>
        <taxon>Bacteria</taxon>
        <taxon>Bacillati</taxon>
        <taxon>Actinomycetota</taxon>
        <taxon>Actinomycetes</taxon>
        <taxon>Kitasatosporales</taxon>
        <taxon>Streptomycetaceae</taxon>
        <taxon>Streptomyces</taxon>
    </lineage>
</organism>
<dbReference type="Proteomes" id="UP000186455">
    <property type="component" value="Unassembled WGS sequence"/>
</dbReference>